<accession>A0ABX0J658</accession>
<organism evidence="1 2">
    <name type="scientific">Paenibacillus agricola</name>
    <dbReference type="NCBI Taxonomy" id="2716264"/>
    <lineage>
        <taxon>Bacteria</taxon>
        <taxon>Bacillati</taxon>
        <taxon>Bacillota</taxon>
        <taxon>Bacilli</taxon>
        <taxon>Bacillales</taxon>
        <taxon>Paenibacillaceae</taxon>
        <taxon>Paenibacillus</taxon>
    </lineage>
</organism>
<reference evidence="1" key="1">
    <citation type="submission" date="2020-03" db="EMBL/GenBank/DDBJ databases">
        <title>Draft sequencing of Paenibacilllus sp. S3N08.</title>
        <authorList>
            <person name="Kim D.-U."/>
        </authorList>
    </citation>
    <scope>NUCLEOTIDE SEQUENCE</scope>
    <source>
        <strain evidence="1">S3N08</strain>
    </source>
</reference>
<evidence type="ECO:0000313" key="2">
    <source>
        <dbReference type="Proteomes" id="UP001165962"/>
    </source>
</evidence>
<evidence type="ECO:0000313" key="1">
    <source>
        <dbReference type="EMBL" id="NHN29559.1"/>
    </source>
</evidence>
<gene>
    <name evidence="1" type="ORF">G9U52_06890</name>
</gene>
<dbReference type="EMBL" id="JAAOIW010000002">
    <property type="protein sequence ID" value="NHN29559.1"/>
    <property type="molecule type" value="Genomic_DNA"/>
</dbReference>
<name>A0ABX0J658_9BACL</name>
<proteinExistence type="predicted"/>
<comment type="caution">
    <text evidence="1">The sequence shown here is derived from an EMBL/GenBank/DDBJ whole genome shotgun (WGS) entry which is preliminary data.</text>
</comment>
<keyword evidence="2" id="KW-1185">Reference proteome</keyword>
<protein>
    <submittedName>
        <fullName evidence="1">Uncharacterized protein</fullName>
    </submittedName>
</protein>
<dbReference type="Proteomes" id="UP001165962">
    <property type="component" value="Unassembled WGS sequence"/>
</dbReference>
<sequence length="139" mass="15578">MIVYITVKSLSQKNKVLNKKEWQLSKAPKSLRSLLIDVVTNHVSQYNARETGVTFVSFLTQGEIDVQGSTGKVGFGAIYNEQKADLEEALDAAIVAFEDGLYKVFINDVEIEQLDAPLVVQERDDIALIRFTMLAGRLW</sequence>